<gene>
    <name evidence="1" type="ORF">P7K49_009822</name>
</gene>
<feature type="non-terminal residue" evidence="1">
    <location>
        <position position="1"/>
    </location>
</feature>
<organism evidence="1 2">
    <name type="scientific">Saguinus oedipus</name>
    <name type="common">Cotton-top tamarin</name>
    <name type="synonym">Oedipomidas oedipus</name>
    <dbReference type="NCBI Taxonomy" id="9490"/>
    <lineage>
        <taxon>Eukaryota</taxon>
        <taxon>Metazoa</taxon>
        <taxon>Chordata</taxon>
        <taxon>Craniata</taxon>
        <taxon>Vertebrata</taxon>
        <taxon>Euteleostomi</taxon>
        <taxon>Mammalia</taxon>
        <taxon>Eutheria</taxon>
        <taxon>Euarchontoglires</taxon>
        <taxon>Primates</taxon>
        <taxon>Haplorrhini</taxon>
        <taxon>Platyrrhini</taxon>
        <taxon>Cebidae</taxon>
        <taxon>Callitrichinae</taxon>
        <taxon>Saguinus</taxon>
    </lineage>
</organism>
<keyword evidence="2" id="KW-1185">Reference proteome</keyword>
<dbReference type="Proteomes" id="UP001266305">
    <property type="component" value="Unassembled WGS sequence"/>
</dbReference>
<proteinExistence type="predicted"/>
<accession>A0ABQ9VLQ6</accession>
<evidence type="ECO:0000313" key="1">
    <source>
        <dbReference type="EMBL" id="KAK2110076.1"/>
    </source>
</evidence>
<sequence>NLLRFQPPPESHFQALIAKEINAPTQPCRKPVRSCDSAAPAAACAPSGPISTLHPAAIASCPRRSVGGAFVLRRAGGLTRRRQQWA</sequence>
<name>A0ABQ9VLQ6_SAGOE</name>
<evidence type="ECO:0000313" key="2">
    <source>
        <dbReference type="Proteomes" id="UP001266305"/>
    </source>
</evidence>
<reference evidence="1 2" key="1">
    <citation type="submission" date="2023-05" db="EMBL/GenBank/DDBJ databases">
        <title>B98-5 Cell Line De Novo Hybrid Assembly: An Optical Mapping Approach.</title>
        <authorList>
            <person name="Kananen K."/>
            <person name="Auerbach J.A."/>
            <person name="Kautto E."/>
            <person name="Blachly J.S."/>
        </authorList>
    </citation>
    <scope>NUCLEOTIDE SEQUENCE [LARGE SCALE GENOMIC DNA]</scope>
    <source>
        <strain evidence="1">B95-8</strain>
        <tissue evidence="1">Cell line</tissue>
    </source>
</reference>
<protein>
    <submittedName>
        <fullName evidence="1">Uncharacterized protein</fullName>
    </submittedName>
</protein>
<dbReference type="EMBL" id="JASSZA010000005">
    <property type="protein sequence ID" value="KAK2110076.1"/>
    <property type="molecule type" value="Genomic_DNA"/>
</dbReference>
<comment type="caution">
    <text evidence="1">The sequence shown here is derived from an EMBL/GenBank/DDBJ whole genome shotgun (WGS) entry which is preliminary data.</text>
</comment>